<feature type="domain" description="30K viral movement protein core" evidence="1">
    <location>
        <begin position="140"/>
        <end position="260"/>
    </location>
</feature>
<name>A0A977R155_9VIRU</name>
<accession>A0A977R155</accession>
<evidence type="ECO:0000313" key="2">
    <source>
        <dbReference type="EMBL" id="UXK95486.1"/>
    </source>
</evidence>
<reference evidence="2" key="2">
    <citation type="submission" date="2022-01" db="EMBL/GenBank/DDBJ databases">
        <authorList>
            <person name="Fox A."/>
            <person name="Gibbs A."/>
            <person name="Fowkes A."/>
            <person name="Pufal H."/>
            <person name="McGrieg S."/>
            <person name="Jones R.A.C."/>
            <person name="Boonham N."/>
            <person name="Adams I."/>
        </authorList>
    </citation>
    <scope>NUCLEOTIDE SEQUENCE</scope>
    <source>
        <strain evidence="2">WAC10145Vic</strain>
    </source>
</reference>
<sequence length="485" mass="54227">MQNSLQVQNLSIKEINIIKVSTKIGKKRMASQSNMITKGTSGLLKGKMEKKNSFRHLSSVSFSRASDDMVQEGVTILASMRSEGSLAPEVECMAAEFKDAIKGDINSVVSPMKLRLDKAEDTSKVKIGTMASLVAALPGNSYPFYRIDRLKIIYMPLFSSDLAEGKKITFSINDSSIRKGHGSSTISKTDAPLNRMSMVELYSPYFVAKDNIKMIEFGYKATGIPVSGRAFAFVCLAFYIQRDFIPITIKKKNPIILLIDDIDRPYDINTTSSIKNLIKDVNNRIEKKKGKFGKAILKNEKELEERNAGIAFIDHDDDSGYEVEVVEESSKVKSVGGGDHLLEENISSYLPRRLPISKWGEVILDTGAPNHWLYNPNLIGLRESSDSESLIEGKNYYHVNGVEVKLGSHWLHMKEACYARKDDRPLISYLRLYRNGIVDSLKSLDDNSAVLCKGGKVIFELDCKGSYMVFKASDVTSKEMLIEYK</sequence>
<reference evidence="2" key="1">
    <citation type="journal article" date="2022" name="Plants (Basel)">
        <title>Enhanced Apiaceous Potyvirus Phylogeny, Novel Viruses, and New Country and Host Records from Sequencing Apiaceae Samples.</title>
        <authorList>
            <person name="Fox A."/>
            <person name="Gibbs A.J."/>
            <person name="Fowkes A.R."/>
            <person name="Pufal H."/>
            <person name="McGreig S."/>
            <person name="Jones R.A.C."/>
            <person name="Boonham N."/>
            <person name="Adams I.P."/>
        </authorList>
    </citation>
    <scope>NUCLEOTIDE SEQUENCE</scope>
    <source>
        <strain evidence="2">WAC10145Vic</strain>
    </source>
</reference>
<proteinExistence type="predicted"/>
<protein>
    <submittedName>
        <fullName evidence="2">Moveent protein</fullName>
    </submittedName>
</protein>
<dbReference type="InterPro" id="IPR041344">
    <property type="entry name" value="30K_MP_core"/>
</dbReference>
<organism evidence="2">
    <name type="scientific">Carrot ophiovirus 1</name>
    <dbReference type="NCBI Taxonomy" id="2976692"/>
    <lineage>
        <taxon>Viruses</taxon>
        <taxon>Riboviria</taxon>
        <taxon>Orthornavirae</taxon>
        <taxon>Negarnaviricota</taxon>
        <taxon>Haploviricotina</taxon>
        <taxon>Milneviricetes</taxon>
        <taxon>Naedrevirales</taxon>
        <taxon>Aspiviridae</taxon>
        <taxon>Ophiovirus</taxon>
    </lineage>
</organism>
<dbReference type="Pfam" id="PF17644">
    <property type="entry name" value="30K_MP_core"/>
    <property type="match status" value="1"/>
</dbReference>
<dbReference type="EMBL" id="OM419179">
    <property type="protein sequence ID" value="UXK95486.1"/>
    <property type="molecule type" value="Genomic_RNA"/>
</dbReference>
<evidence type="ECO:0000259" key="1">
    <source>
        <dbReference type="Pfam" id="PF17644"/>
    </source>
</evidence>